<evidence type="ECO:0000313" key="4">
    <source>
        <dbReference type="EMBL" id="CTQ72605.1"/>
    </source>
</evidence>
<dbReference type="InterPro" id="IPR003965">
    <property type="entry name" value="Fatty_acid_synthase"/>
</dbReference>
<dbReference type="SUPFAM" id="SSF54637">
    <property type="entry name" value="Thioesterase/thiol ester dehydrase-isomerase"/>
    <property type="match status" value="1"/>
</dbReference>
<dbReference type="GO" id="GO:0019171">
    <property type="term" value="F:(3R)-hydroxyacyl-[acyl-carrier-protein] dehydratase activity"/>
    <property type="evidence" value="ECO:0007669"/>
    <property type="project" value="TreeGrafter"/>
</dbReference>
<dbReference type="Proteomes" id="UP000049983">
    <property type="component" value="Unassembled WGS sequence"/>
</dbReference>
<dbReference type="STRING" id="311410.LA5095_00158"/>
<dbReference type="GO" id="GO:0018812">
    <property type="term" value="F:3-hydroxyacyl-CoA dehydratase activity"/>
    <property type="evidence" value="ECO:0007669"/>
    <property type="project" value="UniProtKB-EC"/>
</dbReference>
<dbReference type="FunFam" id="3.10.129.10:FF:000042">
    <property type="entry name" value="MaoC domain protein dehydratase"/>
    <property type="match status" value="1"/>
</dbReference>
<proteinExistence type="predicted"/>
<dbReference type="InterPro" id="IPR002539">
    <property type="entry name" value="MaoC-like_dom"/>
</dbReference>
<keyword evidence="1 4" id="KW-0456">Lyase</keyword>
<organism evidence="4 5">
    <name type="scientific">Roseibium album</name>
    <dbReference type="NCBI Taxonomy" id="311410"/>
    <lineage>
        <taxon>Bacteria</taxon>
        <taxon>Pseudomonadati</taxon>
        <taxon>Pseudomonadota</taxon>
        <taxon>Alphaproteobacteria</taxon>
        <taxon>Hyphomicrobiales</taxon>
        <taxon>Stappiaceae</taxon>
        <taxon>Roseibium</taxon>
    </lineage>
</organism>
<dbReference type="PANTHER" id="PTHR43437">
    <property type="entry name" value="HYDROXYACYL-THIOESTER DEHYDRATASE TYPE 2, MITOCHONDRIAL-RELATED"/>
    <property type="match status" value="1"/>
</dbReference>
<dbReference type="InterPro" id="IPR029069">
    <property type="entry name" value="HotDog_dom_sf"/>
</dbReference>
<dbReference type="GO" id="GO:0006633">
    <property type="term" value="P:fatty acid biosynthetic process"/>
    <property type="evidence" value="ECO:0007669"/>
    <property type="project" value="InterPro"/>
</dbReference>
<evidence type="ECO:0000259" key="3">
    <source>
        <dbReference type="Pfam" id="PF01575"/>
    </source>
</evidence>
<dbReference type="EMBL" id="CXWC01000011">
    <property type="protein sequence ID" value="CTQ72605.1"/>
    <property type="molecule type" value="Genomic_DNA"/>
</dbReference>
<dbReference type="PANTHER" id="PTHR43437:SF3">
    <property type="entry name" value="HYDROXYACYL-THIOESTER DEHYDRATASE TYPE 2, MITOCHONDRIAL"/>
    <property type="match status" value="1"/>
</dbReference>
<feature type="compositionally biased region" description="Polar residues" evidence="2">
    <location>
        <begin position="1"/>
        <end position="15"/>
    </location>
</feature>
<feature type="region of interest" description="Disordered" evidence="2">
    <location>
        <begin position="1"/>
        <end position="26"/>
    </location>
</feature>
<dbReference type="CDD" id="cd03449">
    <property type="entry name" value="R_hydratase"/>
    <property type="match status" value="1"/>
</dbReference>
<name>A0A0M7ABU4_9HYPH</name>
<feature type="domain" description="MaoC-like" evidence="3">
    <location>
        <begin position="79"/>
        <end position="177"/>
    </location>
</feature>
<dbReference type="AlphaFoldDB" id="A0A0M7ABU4"/>
<dbReference type="PRINTS" id="PR01483">
    <property type="entry name" value="FASYNTHASE"/>
</dbReference>
<evidence type="ECO:0000313" key="5">
    <source>
        <dbReference type="Proteomes" id="UP000049983"/>
    </source>
</evidence>
<dbReference type="EC" id="4.2.1.119" evidence="4"/>
<keyword evidence="5" id="KW-1185">Reference proteome</keyword>
<reference evidence="5" key="1">
    <citation type="submission" date="2015-07" db="EMBL/GenBank/DDBJ databases">
        <authorList>
            <person name="Rodrigo-Torres Lidia"/>
            <person name="Arahal R.David."/>
        </authorList>
    </citation>
    <scope>NUCLEOTIDE SEQUENCE [LARGE SCALE GENOMIC DNA]</scope>
    <source>
        <strain evidence="5">CECT 5096</strain>
    </source>
</reference>
<dbReference type="Pfam" id="PF01575">
    <property type="entry name" value="MaoC_dehydratas"/>
    <property type="match status" value="1"/>
</dbReference>
<evidence type="ECO:0000256" key="2">
    <source>
        <dbReference type="SAM" id="MobiDB-lite"/>
    </source>
</evidence>
<protein>
    <submittedName>
        <fullName evidence="4">(R)-specific enoyl-CoA hydratase</fullName>
        <ecNumber evidence="4">4.2.1.119</ecNumber>
    </submittedName>
</protein>
<accession>A0A0M7ABU4</accession>
<dbReference type="GO" id="GO:0005835">
    <property type="term" value="C:fatty acid synthase complex"/>
    <property type="evidence" value="ECO:0007669"/>
    <property type="project" value="InterPro"/>
</dbReference>
<dbReference type="Gene3D" id="3.10.129.10">
    <property type="entry name" value="Hotdog Thioesterase"/>
    <property type="match status" value="1"/>
</dbReference>
<sequence length="212" mass="23307">MTLKESNTITVSSPPHTRHNLPAGPEKTVNNARIFLRRKHNCQKTLAGLAFSPVGNKKKPGGIGMLELRTLCFEDLETGMREELVKHVSSSDVVGFAEVSGDRNPIHLSEHFAARTPFKTRIAHGLYTASLISAVLGTRLPGPGAIYLSQTLNFKAPVRIGDDVKVTVTVEELMERGNRARLSCICSVEDQVVLEGEALVKVPRRDEDRSRI</sequence>
<dbReference type="GO" id="GO:0004312">
    <property type="term" value="F:fatty acid synthase activity"/>
    <property type="evidence" value="ECO:0007669"/>
    <property type="project" value="InterPro"/>
</dbReference>
<gene>
    <name evidence="4" type="primary">phaJ_3</name>
    <name evidence="4" type="ORF">LA5096_03299</name>
</gene>
<evidence type="ECO:0000256" key="1">
    <source>
        <dbReference type="ARBA" id="ARBA00023239"/>
    </source>
</evidence>
<dbReference type="InterPro" id="IPR050965">
    <property type="entry name" value="UPF0336/Enoyl-CoA_hydratase"/>
</dbReference>